<evidence type="ECO:0000313" key="2">
    <source>
        <dbReference type="Proteomes" id="UP001597168"/>
    </source>
</evidence>
<comment type="caution">
    <text evidence="1">The sequence shown here is derived from an EMBL/GenBank/DDBJ whole genome shotgun (WGS) entry which is preliminary data.</text>
</comment>
<proteinExistence type="predicted"/>
<dbReference type="RefSeq" id="WP_380725415.1">
    <property type="nucleotide sequence ID" value="NZ_JBHTLK010000126.1"/>
</dbReference>
<organism evidence="1 2">
    <name type="scientific">Saccharothrix hoggarensis</name>
    <dbReference type="NCBI Taxonomy" id="913853"/>
    <lineage>
        <taxon>Bacteria</taxon>
        <taxon>Bacillati</taxon>
        <taxon>Actinomycetota</taxon>
        <taxon>Actinomycetes</taxon>
        <taxon>Pseudonocardiales</taxon>
        <taxon>Pseudonocardiaceae</taxon>
        <taxon>Saccharothrix</taxon>
    </lineage>
</organism>
<reference evidence="2" key="1">
    <citation type="journal article" date="2019" name="Int. J. Syst. Evol. Microbiol.">
        <title>The Global Catalogue of Microorganisms (GCM) 10K type strain sequencing project: providing services to taxonomists for standard genome sequencing and annotation.</title>
        <authorList>
            <consortium name="The Broad Institute Genomics Platform"/>
            <consortium name="The Broad Institute Genome Sequencing Center for Infectious Disease"/>
            <person name="Wu L."/>
            <person name="Ma J."/>
        </authorList>
    </citation>
    <scope>NUCLEOTIDE SEQUENCE [LARGE SCALE GENOMIC DNA]</scope>
    <source>
        <strain evidence="2">CCUG 60214</strain>
    </source>
</reference>
<gene>
    <name evidence="1" type="ORF">ACFQ3T_22195</name>
</gene>
<dbReference type="Proteomes" id="UP001597168">
    <property type="component" value="Unassembled WGS sequence"/>
</dbReference>
<evidence type="ECO:0000313" key="1">
    <source>
        <dbReference type="EMBL" id="MFD1149852.1"/>
    </source>
</evidence>
<protein>
    <submittedName>
        <fullName evidence="1">Uncharacterized protein</fullName>
    </submittedName>
</protein>
<accession>A0ABW3QYD4</accession>
<sequence length="231" mass="24950">MNVVRLSERPTPARWPEFVPWVTQVLLSRPRERADADALGAQLRTAMRILAEERYRPITRRCDSLEMSGVHLVALLVTAALDAGKQIDRILRALTDDECDTVLDLVGELNEELLVQAGERVPEAATPIAVEPLSAGLAAASPVVMSQEPGRHRFRVRLAGMDDDEAQDAVVEVRLGGGPAELRQVSGPPLELAADGVPLPTNDVVDVPVENGADLASWLEVALCRSGDDES</sequence>
<dbReference type="EMBL" id="JBHTLK010000126">
    <property type="protein sequence ID" value="MFD1149852.1"/>
    <property type="molecule type" value="Genomic_DNA"/>
</dbReference>
<name>A0ABW3QYD4_9PSEU</name>
<keyword evidence="2" id="KW-1185">Reference proteome</keyword>